<reference evidence="3" key="1">
    <citation type="submission" date="2023-03" db="EMBL/GenBank/DDBJ databases">
        <title>Massive genome expansion in bonnet fungi (Mycena s.s.) driven by repeated elements and novel gene families across ecological guilds.</title>
        <authorList>
            <consortium name="Lawrence Berkeley National Laboratory"/>
            <person name="Harder C.B."/>
            <person name="Miyauchi S."/>
            <person name="Viragh M."/>
            <person name="Kuo A."/>
            <person name="Thoen E."/>
            <person name="Andreopoulos B."/>
            <person name="Lu D."/>
            <person name="Skrede I."/>
            <person name="Drula E."/>
            <person name="Henrissat B."/>
            <person name="Morin E."/>
            <person name="Kohler A."/>
            <person name="Barry K."/>
            <person name="LaButti K."/>
            <person name="Morin E."/>
            <person name="Salamov A."/>
            <person name="Lipzen A."/>
            <person name="Mereny Z."/>
            <person name="Hegedus B."/>
            <person name="Baldrian P."/>
            <person name="Stursova M."/>
            <person name="Weitz H."/>
            <person name="Taylor A."/>
            <person name="Grigoriev I.V."/>
            <person name="Nagy L.G."/>
            <person name="Martin F."/>
            <person name="Kauserud H."/>
        </authorList>
    </citation>
    <scope>NUCLEOTIDE SEQUENCE</scope>
    <source>
        <strain evidence="3">CBHHK200</strain>
    </source>
</reference>
<dbReference type="CDD" id="cd18186">
    <property type="entry name" value="BTB_POZ_ZBTB_KLHL-like"/>
    <property type="match status" value="1"/>
</dbReference>
<evidence type="ECO:0000313" key="3">
    <source>
        <dbReference type="EMBL" id="KAJ7037770.1"/>
    </source>
</evidence>
<feature type="compositionally biased region" description="Acidic residues" evidence="1">
    <location>
        <begin position="17"/>
        <end position="26"/>
    </location>
</feature>
<dbReference type="Gene3D" id="3.30.710.10">
    <property type="entry name" value="Potassium Channel Kv1.1, Chain A"/>
    <property type="match status" value="1"/>
</dbReference>
<comment type="caution">
    <text evidence="3">The sequence shown here is derived from an EMBL/GenBank/DDBJ whole genome shotgun (WGS) entry which is preliminary data.</text>
</comment>
<dbReference type="PROSITE" id="PS50097">
    <property type="entry name" value="BTB"/>
    <property type="match status" value="1"/>
</dbReference>
<dbReference type="Proteomes" id="UP001218188">
    <property type="component" value="Unassembled WGS sequence"/>
</dbReference>
<accession>A0AAD6T1S7</accession>
<organism evidence="3 4">
    <name type="scientific">Mycena alexandri</name>
    <dbReference type="NCBI Taxonomy" id="1745969"/>
    <lineage>
        <taxon>Eukaryota</taxon>
        <taxon>Fungi</taxon>
        <taxon>Dikarya</taxon>
        <taxon>Basidiomycota</taxon>
        <taxon>Agaricomycotina</taxon>
        <taxon>Agaricomycetes</taxon>
        <taxon>Agaricomycetidae</taxon>
        <taxon>Agaricales</taxon>
        <taxon>Marasmiineae</taxon>
        <taxon>Mycenaceae</taxon>
        <taxon>Mycena</taxon>
    </lineage>
</organism>
<dbReference type="InterPro" id="IPR011333">
    <property type="entry name" value="SKP1/BTB/POZ_sf"/>
</dbReference>
<evidence type="ECO:0000313" key="4">
    <source>
        <dbReference type="Proteomes" id="UP001218188"/>
    </source>
</evidence>
<gene>
    <name evidence="3" type="ORF">C8F04DRAFT_952317</name>
</gene>
<dbReference type="SUPFAM" id="SSF54695">
    <property type="entry name" value="POZ domain"/>
    <property type="match status" value="1"/>
</dbReference>
<dbReference type="Pfam" id="PF00651">
    <property type="entry name" value="BTB"/>
    <property type="match status" value="1"/>
</dbReference>
<dbReference type="InterPro" id="IPR000210">
    <property type="entry name" value="BTB/POZ_dom"/>
</dbReference>
<dbReference type="EMBL" id="JARJCM010000035">
    <property type="protein sequence ID" value="KAJ7037770.1"/>
    <property type="molecule type" value="Genomic_DNA"/>
</dbReference>
<feature type="non-terminal residue" evidence="3">
    <location>
        <position position="194"/>
    </location>
</feature>
<feature type="domain" description="BTB" evidence="2">
    <location>
        <begin position="41"/>
        <end position="71"/>
    </location>
</feature>
<keyword evidence="4" id="KW-1185">Reference proteome</keyword>
<evidence type="ECO:0000256" key="1">
    <source>
        <dbReference type="SAM" id="MobiDB-lite"/>
    </source>
</evidence>
<name>A0AAD6T1S7_9AGAR</name>
<dbReference type="AlphaFoldDB" id="A0AAD6T1S7"/>
<evidence type="ECO:0000259" key="2">
    <source>
        <dbReference type="PROSITE" id="PS50097"/>
    </source>
</evidence>
<proteinExistence type="predicted"/>
<sequence>PLMEDAPRTKRRRTDTDTDAETETEPETPPTRSTEYWFDDGNIILEVESTQFRLMKSILSKHSSVFREMFTMPLPADEPTIENCPVVVLSGDTAQDWTLFLGAIFPKSHPGELPTFSLLAAILRLSKKYDFPLFRQKCVRRLREACPTSLKDYNDFSKGWKSFNSIDSENQDIRLPLISLAREAGLPSLLPLSY</sequence>
<feature type="region of interest" description="Disordered" evidence="1">
    <location>
        <begin position="1"/>
        <end position="33"/>
    </location>
</feature>
<protein>
    <recommendedName>
        <fullName evidence="2">BTB domain-containing protein</fullName>
    </recommendedName>
</protein>